<dbReference type="EMBL" id="CP157897">
    <property type="protein sequence ID" value="XBT18886.1"/>
    <property type="molecule type" value="Genomic_DNA"/>
</dbReference>
<evidence type="ECO:0000313" key="1">
    <source>
        <dbReference type="EMBL" id="XBT18886.1"/>
    </source>
</evidence>
<dbReference type="AlphaFoldDB" id="A0AAU7QSE1"/>
<organism evidence="1">
    <name type="scientific">Candidatus Shikimatogenerans sp. AspAUS03</name>
    <dbReference type="NCBI Taxonomy" id="3158563"/>
    <lineage>
        <taxon>Bacteria</taxon>
        <taxon>Pseudomonadati</taxon>
        <taxon>Bacteroidota</taxon>
        <taxon>Flavobacteriia</taxon>
        <taxon>Flavobacteriales</taxon>
        <taxon>Candidatus Shikimatogenerans</taxon>
    </lineage>
</organism>
<protein>
    <submittedName>
        <fullName evidence="1">Uncharacterized protein</fullName>
    </submittedName>
</protein>
<gene>
    <name evidence="1" type="ORF">ABPD24_00215</name>
</gene>
<proteinExistence type="predicted"/>
<reference evidence="1" key="1">
    <citation type="submission" date="2024-06" db="EMBL/GenBank/DDBJ databases">
        <title>Diversity, functionality, and evolutionary history of bacterial symbionts in false click beetles (Coleoptera, Throscidae).</title>
        <authorList>
            <person name="Wierz J.C."/>
            <person name="Malm H."/>
            <person name="Kaltenpoth M."/>
            <person name="Engl T."/>
        </authorList>
    </citation>
    <scope>NUCLEOTIDE SEQUENCE</scope>
    <source>
        <strain evidence="1">AspAUS03</strain>
    </source>
</reference>
<accession>A0AAU7QSE1</accession>
<sequence>MKFFFLVSNNLLKIKKKIINILNIKENILKNFKIINYLLPVYKFYKNKNYLYHLKKMIKILFFKNNKIYSFNEWNKIIYNISYKNLYFSNNHLFFIKNLLNYFNIIKFKFIIIIFQPKLLTKIFIIYLTKLYSKCKNGYIIFITKNLIKINKNLLLLSKIYFLTDYKIKYLFNKKKYNIIYIKNLNIFNQIILLNNYIKYIKFQYIKKYNKKKDNYIKYLLFIKYFYNLKHNYLIRSFLLKFLFLNFVF</sequence>
<name>A0AAU7QSE1_9FLAO</name>